<dbReference type="GO" id="GO:0004074">
    <property type="term" value="F:biliverdin reductase [NAD(P)H] activity"/>
    <property type="evidence" value="ECO:0007669"/>
    <property type="project" value="TreeGrafter"/>
</dbReference>
<name>A0A0M0BPQ5_9ARCH</name>
<gene>
    <name evidence="2" type="ORF">AC477_05060</name>
</gene>
<dbReference type="PANTHER" id="PTHR43355">
    <property type="entry name" value="FLAVIN REDUCTASE (NADPH)"/>
    <property type="match status" value="1"/>
</dbReference>
<organism evidence="2 3">
    <name type="scientific">miscellaneous Crenarchaeota group-1 archaeon SG8-32-1</name>
    <dbReference type="NCBI Taxonomy" id="1685124"/>
    <lineage>
        <taxon>Archaea</taxon>
        <taxon>Candidatus Bathyarchaeota</taxon>
        <taxon>MCG-1</taxon>
    </lineage>
</organism>
<dbReference type="InterPro" id="IPR051606">
    <property type="entry name" value="Polyketide_Oxido-like"/>
</dbReference>
<dbReference type="PANTHER" id="PTHR43355:SF2">
    <property type="entry name" value="FLAVIN REDUCTASE (NADPH)"/>
    <property type="match status" value="1"/>
</dbReference>
<comment type="caution">
    <text evidence="2">The sequence shown here is derived from an EMBL/GenBank/DDBJ whole genome shotgun (WGS) entry which is preliminary data.</text>
</comment>
<dbReference type="Proteomes" id="UP000037237">
    <property type="component" value="Unassembled WGS sequence"/>
</dbReference>
<protein>
    <recommendedName>
        <fullName evidence="1">NAD(P)-binding domain-containing protein</fullName>
    </recommendedName>
</protein>
<dbReference type="InterPro" id="IPR036291">
    <property type="entry name" value="NAD(P)-bd_dom_sf"/>
</dbReference>
<evidence type="ECO:0000259" key="1">
    <source>
        <dbReference type="Pfam" id="PF13460"/>
    </source>
</evidence>
<proteinExistence type="predicted"/>
<dbReference type="EMBL" id="LFWU01000127">
    <property type="protein sequence ID" value="KON30350.1"/>
    <property type="molecule type" value="Genomic_DNA"/>
</dbReference>
<dbReference type="GO" id="GO:0042602">
    <property type="term" value="F:riboflavin reductase (NADPH) activity"/>
    <property type="evidence" value="ECO:0007669"/>
    <property type="project" value="TreeGrafter"/>
</dbReference>
<accession>A0A0M0BPQ5</accession>
<evidence type="ECO:0000313" key="2">
    <source>
        <dbReference type="EMBL" id="KON30350.1"/>
    </source>
</evidence>
<dbReference type="CDD" id="cd05244">
    <property type="entry name" value="BVR-B_like_SDR_a"/>
    <property type="match status" value="1"/>
</dbReference>
<feature type="domain" description="NAD(P)-binding" evidence="1">
    <location>
        <begin position="7"/>
        <end position="204"/>
    </location>
</feature>
<dbReference type="Gene3D" id="3.40.50.720">
    <property type="entry name" value="NAD(P)-binding Rossmann-like Domain"/>
    <property type="match status" value="1"/>
</dbReference>
<dbReference type="AlphaFoldDB" id="A0A0M0BPQ5"/>
<dbReference type="InterPro" id="IPR016040">
    <property type="entry name" value="NAD(P)-bd_dom"/>
</dbReference>
<reference evidence="2 3" key="1">
    <citation type="submission" date="2015-06" db="EMBL/GenBank/DDBJ databases">
        <title>New insights into the roles of widespread benthic archaea in carbon and nitrogen cycling.</title>
        <authorList>
            <person name="Lazar C.S."/>
            <person name="Baker B.J."/>
            <person name="Seitz K.W."/>
            <person name="Hyde A.S."/>
            <person name="Dick G.J."/>
            <person name="Hinrichs K.-U."/>
            <person name="Teske A.P."/>
        </authorList>
    </citation>
    <scope>NUCLEOTIDE SEQUENCE [LARGE SCALE GENOMIC DNA]</scope>
    <source>
        <strain evidence="2">SG8-32-1</strain>
    </source>
</reference>
<evidence type="ECO:0000313" key="3">
    <source>
        <dbReference type="Proteomes" id="UP000037237"/>
    </source>
</evidence>
<dbReference type="Pfam" id="PF13460">
    <property type="entry name" value="NAD_binding_10"/>
    <property type="match status" value="1"/>
</dbReference>
<sequence>MKILLFGATGRTGKIILQKALNDGHEVTAIVRDPSKLEGINVNIIKGTPYDKESVNKAISNCDVVISTLNVSRESDSPWAKLRSPKDMISRSIQNALEEMQENGAKRIIVMGVLGAGESRKKLPLILKIILSTSNLKYAFDDHTKQEELLAKSDTNWTVIRLPMLTDEEGEKDVIVKKLNDNTKLNKKINRTSVARFILKILEDDNYYKSIVAISNK</sequence>
<dbReference type="SUPFAM" id="SSF51735">
    <property type="entry name" value="NAD(P)-binding Rossmann-fold domains"/>
    <property type="match status" value="1"/>
</dbReference>